<reference evidence="2 3" key="1">
    <citation type="submission" date="2024-07" db="EMBL/GenBank/DDBJ databases">
        <title>Section-level genome sequencing and comparative genomics of Aspergillus sections Usti and Cavernicolus.</title>
        <authorList>
            <consortium name="Lawrence Berkeley National Laboratory"/>
            <person name="Nybo J.L."/>
            <person name="Vesth T.C."/>
            <person name="Theobald S."/>
            <person name="Frisvad J.C."/>
            <person name="Larsen T.O."/>
            <person name="Kjaerboelling I."/>
            <person name="Rothschild-Mancinelli K."/>
            <person name="Lyhne E.K."/>
            <person name="Kogle M.E."/>
            <person name="Barry K."/>
            <person name="Clum A."/>
            <person name="Na H."/>
            <person name="Ledsgaard L."/>
            <person name="Lin J."/>
            <person name="Lipzen A."/>
            <person name="Kuo A."/>
            <person name="Riley R."/>
            <person name="Mondo S."/>
            <person name="Labutti K."/>
            <person name="Haridas S."/>
            <person name="Pangalinan J."/>
            <person name="Salamov A.A."/>
            <person name="Simmons B.A."/>
            <person name="Magnuson J.K."/>
            <person name="Chen J."/>
            <person name="Drula E."/>
            <person name="Henrissat B."/>
            <person name="Wiebenga A."/>
            <person name="Lubbers R.J."/>
            <person name="Gomes A.C."/>
            <person name="Makela M.R."/>
            <person name="Stajich J."/>
            <person name="Grigoriev I.V."/>
            <person name="Mortensen U.H."/>
            <person name="De Vries R.P."/>
            <person name="Baker S.E."/>
            <person name="Andersen M.R."/>
        </authorList>
    </citation>
    <scope>NUCLEOTIDE SEQUENCE [LARGE SCALE GENOMIC DNA]</scope>
    <source>
        <strain evidence="2 3">CBS 209.92</strain>
    </source>
</reference>
<feature type="compositionally biased region" description="Polar residues" evidence="1">
    <location>
        <begin position="81"/>
        <end position="95"/>
    </location>
</feature>
<gene>
    <name evidence="2" type="ORF">BJX66DRAFT_341439</name>
</gene>
<sequence length="480" mass="53675">MTEATDPIAAAVDMMTLKSQPNTLKKKPGVIGEVAKERPKQEATAKAAAAAAIATATSLASAPAPEQSQTEPKQSEAVQAIQKQPEPSSSSSTDELATENAALREQISRLQHDLHEAQDLIFSLQPLQQPLTETEAVSEFQALIASVEEWVDQKLGDALEPDNDPPNDTENTDEANTENSHNEGGGGNLVFQVDPPSTPRVMKEIQSLLDLIPSPGRAAFAYHATDVDVVQALIMRYLGDAIFSQDFYCPLPKAERELVTVVERSMRTLTPRRDTRSRRHWRVETYAALSARPGFDQYATNRMWDLTYDITRLLRLFASEGDGQKLAKSFFEGITKPASELARKMHLSFDEFAVEWSGYHDRVGECERLFQDGPLEGATEFEFVELQSRKTLRDIPGKDARWMFDLTPRLVVRKLKADAYAEARTLVKPRILISNRLKEKNGSLTVLGTLEMWLQEQYYTQARQRESRSGSRLLSYLSGM</sequence>
<dbReference type="EMBL" id="JBFTWV010000102">
    <property type="protein sequence ID" value="KAL2787158.1"/>
    <property type="molecule type" value="Genomic_DNA"/>
</dbReference>
<proteinExistence type="predicted"/>
<dbReference type="Proteomes" id="UP001610563">
    <property type="component" value="Unassembled WGS sequence"/>
</dbReference>
<name>A0ABR4FV77_9EURO</name>
<feature type="compositionally biased region" description="Low complexity" evidence="1">
    <location>
        <begin position="44"/>
        <end position="64"/>
    </location>
</feature>
<keyword evidence="3" id="KW-1185">Reference proteome</keyword>
<organism evidence="2 3">
    <name type="scientific">Aspergillus keveii</name>
    <dbReference type="NCBI Taxonomy" id="714993"/>
    <lineage>
        <taxon>Eukaryota</taxon>
        <taxon>Fungi</taxon>
        <taxon>Dikarya</taxon>
        <taxon>Ascomycota</taxon>
        <taxon>Pezizomycotina</taxon>
        <taxon>Eurotiomycetes</taxon>
        <taxon>Eurotiomycetidae</taxon>
        <taxon>Eurotiales</taxon>
        <taxon>Aspergillaceae</taxon>
        <taxon>Aspergillus</taxon>
        <taxon>Aspergillus subgen. Nidulantes</taxon>
    </lineage>
</organism>
<evidence type="ECO:0000256" key="1">
    <source>
        <dbReference type="SAM" id="MobiDB-lite"/>
    </source>
</evidence>
<evidence type="ECO:0000313" key="2">
    <source>
        <dbReference type="EMBL" id="KAL2787158.1"/>
    </source>
</evidence>
<feature type="compositionally biased region" description="Basic and acidic residues" evidence="1">
    <location>
        <begin position="34"/>
        <end position="43"/>
    </location>
</feature>
<comment type="caution">
    <text evidence="2">The sequence shown here is derived from an EMBL/GenBank/DDBJ whole genome shotgun (WGS) entry which is preliminary data.</text>
</comment>
<protein>
    <submittedName>
        <fullName evidence="2">Uncharacterized protein</fullName>
    </submittedName>
</protein>
<feature type="region of interest" description="Disordered" evidence="1">
    <location>
        <begin position="157"/>
        <end position="196"/>
    </location>
</feature>
<feature type="compositionally biased region" description="Acidic residues" evidence="1">
    <location>
        <begin position="159"/>
        <end position="176"/>
    </location>
</feature>
<accession>A0ABR4FV77</accession>
<feature type="region of interest" description="Disordered" evidence="1">
    <location>
        <begin position="19"/>
        <end position="99"/>
    </location>
</feature>
<evidence type="ECO:0000313" key="3">
    <source>
        <dbReference type="Proteomes" id="UP001610563"/>
    </source>
</evidence>